<gene>
    <name evidence="1" type="ORF">AVDCRST_MAG01-01-2074</name>
</gene>
<feature type="non-terminal residue" evidence="1">
    <location>
        <position position="174"/>
    </location>
</feature>
<sequence>AGDIRRRHGKVHHAPVEKRGFGRRDGDARAVRDLRHRLGRGIGSGLVRRPGQALVPRAAVGVLPGRVPLLRPRGRRAVPHPCPRRRPQGQGRVFRAYRRRALSQRAVELRVLRPAQHARRVRGHSGVLGAPDGVDRRASQVRGVLGGAARPVLPVGAVRPRLDVRAVEAQRGGL</sequence>
<reference evidence="1" key="1">
    <citation type="submission" date="2020-02" db="EMBL/GenBank/DDBJ databases">
        <authorList>
            <person name="Meier V. D."/>
        </authorList>
    </citation>
    <scope>NUCLEOTIDE SEQUENCE</scope>
    <source>
        <strain evidence="1">AVDCRST_MAG01</strain>
    </source>
</reference>
<proteinExistence type="predicted"/>
<dbReference type="EMBL" id="CADCUW010000295">
    <property type="protein sequence ID" value="CAA9418302.1"/>
    <property type="molecule type" value="Genomic_DNA"/>
</dbReference>
<protein>
    <submittedName>
        <fullName evidence="1">Uncharacterized protein</fullName>
    </submittedName>
</protein>
<organism evidence="1">
    <name type="scientific">uncultured Rubrobacteraceae bacterium</name>
    <dbReference type="NCBI Taxonomy" id="349277"/>
    <lineage>
        <taxon>Bacteria</taxon>
        <taxon>Bacillati</taxon>
        <taxon>Actinomycetota</taxon>
        <taxon>Rubrobacteria</taxon>
        <taxon>Rubrobacterales</taxon>
        <taxon>Rubrobacteraceae</taxon>
        <taxon>environmental samples</taxon>
    </lineage>
</organism>
<accession>A0A6J4PMK5</accession>
<dbReference type="AlphaFoldDB" id="A0A6J4PMK5"/>
<evidence type="ECO:0000313" key="1">
    <source>
        <dbReference type="EMBL" id="CAA9418302.1"/>
    </source>
</evidence>
<feature type="non-terminal residue" evidence="1">
    <location>
        <position position="1"/>
    </location>
</feature>
<name>A0A6J4PMK5_9ACTN</name>